<gene>
    <name evidence="2" type="ORF">Micbo1qcDRAFT_201503</name>
</gene>
<feature type="region of interest" description="Disordered" evidence="1">
    <location>
        <begin position="539"/>
        <end position="565"/>
    </location>
</feature>
<feature type="region of interest" description="Disordered" evidence="1">
    <location>
        <begin position="438"/>
        <end position="462"/>
    </location>
</feature>
<dbReference type="EMBL" id="KQ964246">
    <property type="protein sequence ID" value="KXJ96185.1"/>
    <property type="molecule type" value="Genomic_DNA"/>
</dbReference>
<reference evidence="3" key="1">
    <citation type="submission" date="2016-02" db="EMBL/GenBank/DDBJ databases">
        <title>Draft genome sequence of Microdochium bolleyi, a fungal endophyte of beachgrass.</title>
        <authorList>
            <consortium name="DOE Joint Genome Institute"/>
            <person name="David A.S."/>
            <person name="May G."/>
            <person name="Haridas S."/>
            <person name="Lim J."/>
            <person name="Wang M."/>
            <person name="Labutti K."/>
            <person name="Lipzen A."/>
            <person name="Barry K."/>
            <person name="Grigoriev I.V."/>
        </authorList>
    </citation>
    <scope>NUCLEOTIDE SEQUENCE [LARGE SCALE GENOMIC DNA]</scope>
    <source>
        <strain evidence="3">J235TASD1</strain>
    </source>
</reference>
<organism evidence="2 3">
    <name type="scientific">Microdochium bolleyi</name>
    <dbReference type="NCBI Taxonomy" id="196109"/>
    <lineage>
        <taxon>Eukaryota</taxon>
        <taxon>Fungi</taxon>
        <taxon>Dikarya</taxon>
        <taxon>Ascomycota</taxon>
        <taxon>Pezizomycotina</taxon>
        <taxon>Sordariomycetes</taxon>
        <taxon>Xylariomycetidae</taxon>
        <taxon>Xylariales</taxon>
        <taxon>Microdochiaceae</taxon>
        <taxon>Microdochium</taxon>
    </lineage>
</organism>
<feature type="region of interest" description="Disordered" evidence="1">
    <location>
        <begin position="1"/>
        <end position="23"/>
    </location>
</feature>
<evidence type="ECO:0000256" key="1">
    <source>
        <dbReference type="SAM" id="MobiDB-lite"/>
    </source>
</evidence>
<dbReference type="Proteomes" id="UP000070501">
    <property type="component" value="Unassembled WGS sequence"/>
</dbReference>
<keyword evidence="3" id="KW-1185">Reference proteome</keyword>
<evidence type="ECO:0000313" key="3">
    <source>
        <dbReference type="Proteomes" id="UP000070501"/>
    </source>
</evidence>
<feature type="compositionally biased region" description="Low complexity" evidence="1">
    <location>
        <begin position="438"/>
        <end position="449"/>
    </location>
</feature>
<sequence length="580" mass="62303">MPMPMLPNPVVSVLGPDPTHNADDRGRAHVLNGNAFQQDAILTFEGWQYVCFYSALGSSRGQQPPPGSSTPPTVEPVYVHLSRRQLPSGQWQTFVFDDYPQTTDDGHNTVQLGICPGDGTIHLSYDHHCDTLRYRHSVPDLALNPEAFTWTPEHFTPTLSRLPGLAGQNGSDDPELDALLGYITYPRFGTLGASKLWFSFRTGKAGLGDDHLAVYDPAAGGYGRPVTHLKGVDSNPYINGLDYRAHPHPHPQHGGSGGALYTTWVYRGFVWYPGWDDPDDTKHKAQAGPNSGANNHDLCFAYSEDEGNSWRNGAGEIIAVTETGSKGGQSVEPASPGIRAFEIPKGSGLANQESQAVDHDGGVHVLNRDRLADDDDRGGETGEKGEVRWKHYYRSPTGQWTQTALPQVHTSYGGKRGQVAASRAGDLYFILPEAVAASSTTTTGTTTGSPADPPQRPARNQEQEQILTVLRATKASRYTDYQVVWRSGDGSSGAAPSQTRLWFPPTEPLVDRARLDSEDVLSVFTRTYHSAAAAAAAAAGGNDTDVGGADESSGRGVPSGSQGDGRVDVVVLDFDLSSLA</sequence>
<dbReference type="Pfam" id="PF15892">
    <property type="entry name" value="BNR_4"/>
    <property type="match status" value="1"/>
</dbReference>
<dbReference type="AlphaFoldDB" id="A0A136JG91"/>
<proteinExistence type="predicted"/>
<accession>A0A136JG91</accession>
<protein>
    <submittedName>
        <fullName evidence="2">Uncharacterized protein</fullName>
    </submittedName>
</protein>
<name>A0A136JG91_9PEZI</name>
<evidence type="ECO:0000313" key="2">
    <source>
        <dbReference type="EMBL" id="KXJ96185.1"/>
    </source>
</evidence>
<dbReference type="OrthoDB" id="9978204at2759"/>
<dbReference type="InParanoid" id="A0A136JG91"/>